<feature type="region of interest" description="Disordered" evidence="1">
    <location>
        <begin position="149"/>
        <end position="198"/>
    </location>
</feature>
<dbReference type="Proteomes" id="UP000604117">
    <property type="component" value="Unassembled WGS sequence"/>
</dbReference>
<keyword evidence="5" id="KW-1185">Reference proteome</keyword>
<dbReference type="InterPro" id="IPR019692">
    <property type="entry name" value="CFP-6_PH"/>
</dbReference>
<feature type="compositionally biased region" description="Low complexity" evidence="1">
    <location>
        <begin position="158"/>
        <end position="198"/>
    </location>
</feature>
<evidence type="ECO:0000256" key="2">
    <source>
        <dbReference type="SAM" id="Phobius"/>
    </source>
</evidence>
<accession>A0ABQ4CJD8</accession>
<comment type="caution">
    <text evidence="4">The sequence shown here is derived from an EMBL/GenBank/DDBJ whole genome shotgun (WGS) entry which is preliminary data.</text>
</comment>
<keyword evidence="2" id="KW-0472">Membrane</keyword>
<keyword evidence="2" id="KW-0812">Transmembrane</keyword>
<gene>
    <name evidence="4" type="ORF">Asi02nite_09230</name>
</gene>
<feature type="transmembrane region" description="Helical" evidence="2">
    <location>
        <begin position="51"/>
        <end position="69"/>
    </location>
</feature>
<protein>
    <recommendedName>
        <fullName evidence="3">Low molecular weight protein antigen 6 PH domain-containing protein</fullName>
    </recommendedName>
</protein>
<organism evidence="4 5">
    <name type="scientific">Asanoa siamensis</name>
    <dbReference type="NCBI Taxonomy" id="926357"/>
    <lineage>
        <taxon>Bacteria</taxon>
        <taxon>Bacillati</taxon>
        <taxon>Actinomycetota</taxon>
        <taxon>Actinomycetes</taxon>
        <taxon>Micromonosporales</taxon>
        <taxon>Micromonosporaceae</taxon>
        <taxon>Asanoa</taxon>
    </lineage>
</organism>
<evidence type="ECO:0000313" key="5">
    <source>
        <dbReference type="Proteomes" id="UP000604117"/>
    </source>
</evidence>
<evidence type="ECO:0000313" key="4">
    <source>
        <dbReference type="EMBL" id="GIF71405.1"/>
    </source>
</evidence>
<feature type="domain" description="Low molecular weight protein antigen 6 PH" evidence="3">
    <location>
        <begin position="70"/>
        <end position="140"/>
    </location>
</feature>
<sequence length="198" mass="20821">MSSATVTFRPQRARKVAIGAAIAVVVVFTVVSFGLTGATGDGPAVFQRGDQTAMIGLGIAFAAAILLFLRPRVDADATGIRIRNVIGSYDLPWEVVRAIRFERGVSFASAELHDDDLVTIVALQIVDREYALDGVRALRELLAAHQATTAAPVPPAEAEPAQQADPEADAGAVDLARQVDPPQQRAAADQDAAAAEPR</sequence>
<dbReference type="Pfam" id="PF10756">
    <property type="entry name" value="bPH_6"/>
    <property type="match status" value="1"/>
</dbReference>
<feature type="transmembrane region" description="Helical" evidence="2">
    <location>
        <begin position="16"/>
        <end position="39"/>
    </location>
</feature>
<proteinExistence type="predicted"/>
<dbReference type="EMBL" id="BONE01000005">
    <property type="protein sequence ID" value="GIF71405.1"/>
    <property type="molecule type" value="Genomic_DNA"/>
</dbReference>
<name>A0ABQ4CJD8_9ACTN</name>
<reference evidence="4 5" key="1">
    <citation type="submission" date="2021-01" db="EMBL/GenBank/DDBJ databases">
        <title>Whole genome shotgun sequence of Asanoa siamensis NBRC 107932.</title>
        <authorList>
            <person name="Komaki H."/>
            <person name="Tamura T."/>
        </authorList>
    </citation>
    <scope>NUCLEOTIDE SEQUENCE [LARGE SCALE GENOMIC DNA]</scope>
    <source>
        <strain evidence="4 5">NBRC 107932</strain>
    </source>
</reference>
<evidence type="ECO:0000259" key="3">
    <source>
        <dbReference type="Pfam" id="PF10756"/>
    </source>
</evidence>
<keyword evidence="2" id="KW-1133">Transmembrane helix</keyword>
<evidence type="ECO:0000256" key="1">
    <source>
        <dbReference type="SAM" id="MobiDB-lite"/>
    </source>
</evidence>